<feature type="binding site" evidence="10">
    <location>
        <position position="469"/>
    </location>
    <ligand>
        <name>ATP</name>
        <dbReference type="ChEBI" id="CHEBI:30616"/>
    </ligand>
</feature>
<feature type="transmembrane region" description="Helical" evidence="14">
    <location>
        <begin position="134"/>
        <end position="155"/>
    </location>
</feature>
<comment type="subcellular location">
    <subcellularLocation>
        <location evidence="1">Membrane</location>
        <topology evidence="1">Single-pass membrane protein</topology>
    </subcellularLocation>
</comment>
<dbReference type="AlphaFoldDB" id="A0A6P8J322"/>
<dbReference type="PANTHER" id="PTHR24416:SF539">
    <property type="entry name" value="RECEPTOR PROTEIN-TYROSINE KINASE"/>
    <property type="match status" value="1"/>
</dbReference>
<dbReference type="FunFam" id="1.10.510.10:FF:000554">
    <property type="entry name" value="Predicted protein"/>
    <property type="match status" value="1"/>
</dbReference>
<evidence type="ECO:0000256" key="14">
    <source>
        <dbReference type="SAM" id="Phobius"/>
    </source>
</evidence>
<feature type="binding site" evidence="12">
    <location>
        <position position="363"/>
    </location>
    <ligand>
        <name>ATP</name>
        <dbReference type="ChEBI" id="CHEBI:30616"/>
    </ligand>
</feature>
<keyword evidence="4 10" id="KW-0547">Nucleotide-binding</keyword>
<dbReference type="GeneID" id="116307816"/>
<dbReference type="InterPro" id="IPR000719">
    <property type="entry name" value="Prot_kinase_dom"/>
</dbReference>
<keyword evidence="16" id="KW-1185">Reference proteome</keyword>
<feature type="binding site" evidence="11">
    <location>
        <position position="470"/>
    </location>
    <ligand>
        <name>Mg(2+)</name>
        <dbReference type="ChEBI" id="CHEBI:18420"/>
    </ligand>
</feature>
<name>A0A6P8J322_ACTTE</name>
<dbReference type="PROSITE" id="PS50011">
    <property type="entry name" value="PROTEIN_KINASE_DOM"/>
    <property type="match status" value="1"/>
</dbReference>
<feature type="region of interest" description="Disordered" evidence="13">
    <location>
        <begin position="76"/>
        <end position="98"/>
    </location>
</feature>
<dbReference type="Gene3D" id="1.10.510.10">
    <property type="entry name" value="Transferase(Phosphotransferase) domain 1"/>
    <property type="match status" value="1"/>
</dbReference>
<dbReference type="SMART" id="SM00219">
    <property type="entry name" value="TyrKc"/>
    <property type="match status" value="1"/>
</dbReference>
<dbReference type="InterPro" id="IPR011009">
    <property type="entry name" value="Kinase-like_dom_sf"/>
</dbReference>
<evidence type="ECO:0000256" key="5">
    <source>
        <dbReference type="ARBA" id="ARBA00022777"/>
    </source>
</evidence>
<evidence type="ECO:0000256" key="7">
    <source>
        <dbReference type="ARBA" id="ARBA00023137"/>
    </source>
</evidence>
<evidence type="ECO:0000259" key="15">
    <source>
        <dbReference type="PROSITE" id="PS50011"/>
    </source>
</evidence>
<evidence type="ECO:0000256" key="1">
    <source>
        <dbReference type="ARBA" id="ARBA00004167"/>
    </source>
</evidence>
<keyword evidence="14" id="KW-0812">Transmembrane</keyword>
<keyword evidence="11" id="KW-0460">Magnesium</keyword>
<dbReference type="PRINTS" id="PR00109">
    <property type="entry name" value="TYRKINASE"/>
</dbReference>
<dbReference type="Pfam" id="PF07714">
    <property type="entry name" value="PK_Tyr_Ser-Thr"/>
    <property type="match status" value="1"/>
</dbReference>
<evidence type="ECO:0000256" key="8">
    <source>
        <dbReference type="ARBA" id="ARBA00051243"/>
    </source>
</evidence>
<dbReference type="OrthoDB" id="5987368at2759"/>
<comment type="similarity">
    <text evidence="2">Belongs to the EGF domain peptide family.</text>
</comment>
<accession>A0A6P8J322</accession>
<dbReference type="PROSITE" id="PS00109">
    <property type="entry name" value="PROTEIN_KINASE_TYR"/>
    <property type="match status" value="1"/>
</dbReference>
<evidence type="ECO:0000256" key="9">
    <source>
        <dbReference type="PIRSR" id="PIRSR000615-1"/>
    </source>
</evidence>
<dbReference type="InterPro" id="IPR017441">
    <property type="entry name" value="Protein_kinase_ATP_BS"/>
</dbReference>
<dbReference type="InterPro" id="IPR050122">
    <property type="entry name" value="RTK"/>
</dbReference>
<dbReference type="InterPro" id="IPR000742">
    <property type="entry name" value="EGF"/>
</dbReference>
<dbReference type="GO" id="GO:0005524">
    <property type="term" value="F:ATP binding"/>
    <property type="evidence" value="ECO:0007669"/>
    <property type="project" value="UniProtKB-UniRule"/>
</dbReference>
<dbReference type="SUPFAM" id="SSF56112">
    <property type="entry name" value="Protein kinase-like (PK-like)"/>
    <property type="match status" value="1"/>
</dbReference>
<dbReference type="InterPro" id="IPR020635">
    <property type="entry name" value="Tyr_kinase_cat_dom"/>
</dbReference>
<dbReference type="GO" id="GO:0005886">
    <property type="term" value="C:plasma membrane"/>
    <property type="evidence" value="ECO:0007669"/>
    <property type="project" value="TreeGrafter"/>
</dbReference>
<dbReference type="SMART" id="SM00220">
    <property type="entry name" value="S_TKc"/>
    <property type="match status" value="1"/>
</dbReference>
<feature type="region of interest" description="Disordered" evidence="13">
    <location>
        <begin position="208"/>
        <end position="233"/>
    </location>
</feature>
<dbReference type="InterPro" id="IPR009017">
    <property type="entry name" value="GFP"/>
</dbReference>
<evidence type="ECO:0000256" key="12">
    <source>
        <dbReference type="PROSITE-ProRule" id="PRU10141"/>
    </source>
</evidence>
<dbReference type="GO" id="GO:0004714">
    <property type="term" value="F:transmembrane receptor protein tyrosine kinase activity"/>
    <property type="evidence" value="ECO:0007669"/>
    <property type="project" value="UniProtKB-EC"/>
</dbReference>
<evidence type="ECO:0000256" key="10">
    <source>
        <dbReference type="PIRSR" id="PIRSR000615-2"/>
    </source>
</evidence>
<protein>
    <submittedName>
        <fullName evidence="17">Ephrin receptor 1-like</fullName>
    </submittedName>
</protein>
<evidence type="ECO:0000256" key="13">
    <source>
        <dbReference type="SAM" id="MobiDB-lite"/>
    </source>
</evidence>
<keyword evidence="14" id="KW-1133">Transmembrane helix</keyword>
<comment type="catalytic activity">
    <reaction evidence="8">
        <text>L-tyrosyl-[protein] + ATP = O-phospho-L-tyrosyl-[protein] + ADP + H(+)</text>
        <dbReference type="Rhea" id="RHEA:10596"/>
        <dbReference type="Rhea" id="RHEA-COMP:10136"/>
        <dbReference type="Rhea" id="RHEA-COMP:20101"/>
        <dbReference type="ChEBI" id="CHEBI:15378"/>
        <dbReference type="ChEBI" id="CHEBI:30616"/>
        <dbReference type="ChEBI" id="CHEBI:46858"/>
        <dbReference type="ChEBI" id="CHEBI:61978"/>
        <dbReference type="ChEBI" id="CHEBI:456216"/>
        <dbReference type="EC" id="2.7.10.1"/>
    </reaction>
</comment>
<dbReference type="Proteomes" id="UP000515163">
    <property type="component" value="Unplaced"/>
</dbReference>
<dbReference type="InParanoid" id="A0A6P8J322"/>
<organism evidence="16 17">
    <name type="scientific">Actinia tenebrosa</name>
    <name type="common">Australian red waratah sea anemone</name>
    <dbReference type="NCBI Taxonomy" id="6105"/>
    <lineage>
        <taxon>Eukaryota</taxon>
        <taxon>Metazoa</taxon>
        <taxon>Cnidaria</taxon>
        <taxon>Anthozoa</taxon>
        <taxon>Hexacorallia</taxon>
        <taxon>Actiniaria</taxon>
        <taxon>Actiniidae</taxon>
        <taxon>Actinia</taxon>
    </lineage>
</organism>
<sequence>MVVIGLFDHQGDNNRTSFADIDAVKCCMVDTPDCVTQADCNINADCVTTNTVMKCSCKTGFYGNGKVCKSVVPPTSTTESPITKKQNATTDIPVNPSTPTTTYINPGVDTSGNGLGFSTSSSISNRRQQNSQSVILITVTVVGILVAVLLGVLVWRVRRAKKARLRVQGSNTAKPDQAEMTPFNDIKIINNDNPAQDQQVTSSHLAVVGEEDDSSRAPNNPHQNDNSKAKVSCRPRSATVLSAEHAYMSEEDLDSKCVAREPFYFVLDKNACQKTYSIHRSLALPEPMYGVLEPETQTSPEEPGAQFWKPADTEEELYQQLSREIKRDQIELGTERLGSGAFGHVLLGVWQKSPGIPIQVAVKMLRDSSHRENKIKFLQEAAIMRQFTHKNVVYMYGIAANSEPVMIVLEYMSLGNLKNYLRRLDNKYGENILLQEDTKSQFLRMARDIAAGMQYLHSLAFVHRDLAARNILLDSDMTCKIGDFGMSRDLVEGDYYTSRGGRIPVKWTAPEAINYGKYSSSSDVWSYGIVLYEIWSLGHKPYENLDNNEVIEAVSRGYRLPPSLHCPSMLYRLMVDCWHPESQYRPRSYQIYHCLCFSHQSVFLDDSLCIKQRSQSEGPSVDTPTYMDLKYVYAVTE</sequence>
<evidence type="ECO:0000256" key="2">
    <source>
        <dbReference type="ARBA" id="ARBA00006373"/>
    </source>
</evidence>
<dbReference type="PROSITE" id="PS01186">
    <property type="entry name" value="EGF_2"/>
    <property type="match status" value="1"/>
</dbReference>
<dbReference type="GO" id="GO:0046872">
    <property type="term" value="F:metal ion binding"/>
    <property type="evidence" value="ECO:0007669"/>
    <property type="project" value="UniProtKB-KW"/>
</dbReference>
<dbReference type="CDD" id="cd00192">
    <property type="entry name" value="PTKc"/>
    <property type="match status" value="1"/>
</dbReference>
<keyword evidence="6 10" id="KW-0067">ATP-binding</keyword>
<evidence type="ECO:0000313" key="17">
    <source>
        <dbReference type="RefSeq" id="XP_031573994.1"/>
    </source>
</evidence>
<keyword evidence="7" id="KW-0829">Tyrosine-protein kinase</keyword>
<dbReference type="InterPro" id="IPR001245">
    <property type="entry name" value="Ser-Thr/Tyr_kinase_cat_dom"/>
</dbReference>
<dbReference type="PROSITE" id="PS00107">
    <property type="entry name" value="PROTEIN_KINASE_ATP"/>
    <property type="match status" value="1"/>
</dbReference>
<keyword evidence="5" id="KW-0418">Kinase</keyword>
<feature type="compositionally biased region" description="Polar residues" evidence="13">
    <location>
        <begin position="216"/>
        <end position="226"/>
    </location>
</feature>
<dbReference type="GO" id="GO:0007169">
    <property type="term" value="P:cell surface receptor protein tyrosine kinase signaling pathway"/>
    <property type="evidence" value="ECO:0007669"/>
    <property type="project" value="TreeGrafter"/>
</dbReference>
<feature type="domain" description="Protein kinase" evidence="15">
    <location>
        <begin position="331"/>
        <end position="602"/>
    </location>
</feature>
<keyword evidence="11" id="KW-0479">Metal-binding</keyword>
<keyword evidence="3" id="KW-0808">Transferase</keyword>
<dbReference type="InterPro" id="IPR008266">
    <property type="entry name" value="Tyr_kinase_AS"/>
</dbReference>
<reference evidence="17" key="1">
    <citation type="submission" date="2025-08" db="UniProtKB">
        <authorList>
            <consortium name="RefSeq"/>
        </authorList>
    </citation>
    <scope>IDENTIFICATION</scope>
</reference>
<feature type="binding site" evidence="11">
    <location>
        <position position="483"/>
    </location>
    <ligand>
        <name>Mg(2+)</name>
        <dbReference type="ChEBI" id="CHEBI:18420"/>
    </ligand>
</feature>
<evidence type="ECO:0000256" key="6">
    <source>
        <dbReference type="ARBA" id="ARBA00022840"/>
    </source>
</evidence>
<dbReference type="PANTHER" id="PTHR24416">
    <property type="entry name" value="TYROSINE-PROTEIN KINASE RECEPTOR"/>
    <property type="match status" value="1"/>
</dbReference>
<keyword evidence="14" id="KW-0472">Membrane</keyword>
<dbReference type="KEGG" id="aten:116307816"/>
<feature type="active site" description="Proton acceptor" evidence="9">
    <location>
        <position position="465"/>
    </location>
</feature>
<evidence type="ECO:0000256" key="11">
    <source>
        <dbReference type="PIRSR" id="PIRSR000615-3"/>
    </source>
</evidence>
<proteinExistence type="inferred from homology"/>
<dbReference type="GO" id="GO:0043235">
    <property type="term" value="C:receptor complex"/>
    <property type="evidence" value="ECO:0007669"/>
    <property type="project" value="TreeGrafter"/>
</dbReference>
<evidence type="ECO:0000256" key="4">
    <source>
        <dbReference type="ARBA" id="ARBA00022741"/>
    </source>
</evidence>
<dbReference type="Gene3D" id="2.40.155.10">
    <property type="entry name" value="Green fluorescent protein"/>
    <property type="match status" value="1"/>
</dbReference>
<dbReference type="RefSeq" id="XP_031573994.1">
    <property type="nucleotide sequence ID" value="XM_031718134.1"/>
</dbReference>
<dbReference type="Gene3D" id="3.30.200.20">
    <property type="entry name" value="Phosphorylase Kinase, domain 1"/>
    <property type="match status" value="1"/>
</dbReference>
<gene>
    <name evidence="17" type="primary">LOC116307816</name>
</gene>
<evidence type="ECO:0000256" key="3">
    <source>
        <dbReference type="ARBA" id="ARBA00022679"/>
    </source>
</evidence>
<evidence type="ECO:0000313" key="16">
    <source>
        <dbReference type="Proteomes" id="UP000515163"/>
    </source>
</evidence>